<keyword evidence="1" id="KW-1133">Transmembrane helix</keyword>
<organism evidence="2 3">
    <name type="scientific">Microbulbifer taiwanensis</name>
    <dbReference type="NCBI Taxonomy" id="986746"/>
    <lineage>
        <taxon>Bacteria</taxon>
        <taxon>Pseudomonadati</taxon>
        <taxon>Pseudomonadota</taxon>
        <taxon>Gammaproteobacteria</taxon>
        <taxon>Cellvibrionales</taxon>
        <taxon>Microbulbiferaceae</taxon>
        <taxon>Microbulbifer</taxon>
    </lineage>
</organism>
<comment type="caution">
    <text evidence="2">The sequence shown here is derived from an EMBL/GenBank/DDBJ whole genome shotgun (WGS) entry which is preliminary data.</text>
</comment>
<protein>
    <recommendedName>
        <fullName evidence="4">ABC transporter permease</fullName>
    </recommendedName>
</protein>
<evidence type="ECO:0000256" key="1">
    <source>
        <dbReference type="SAM" id="Phobius"/>
    </source>
</evidence>
<evidence type="ECO:0000313" key="2">
    <source>
        <dbReference type="EMBL" id="MFC6633646.1"/>
    </source>
</evidence>
<feature type="transmembrane region" description="Helical" evidence="1">
    <location>
        <begin position="28"/>
        <end position="48"/>
    </location>
</feature>
<evidence type="ECO:0000313" key="3">
    <source>
        <dbReference type="Proteomes" id="UP001596425"/>
    </source>
</evidence>
<reference evidence="3" key="1">
    <citation type="journal article" date="2019" name="Int. J. Syst. Evol. Microbiol.">
        <title>The Global Catalogue of Microorganisms (GCM) 10K type strain sequencing project: providing services to taxonomists for standard genome sequencing and annotation.</title>
        <authorList>
            <consortium name="The Broad Institute Genomics Platform"/>
            <consortium name="The Broad Institute Genome Sequencing Center for Infectious Disease"/>
            <person name="Wu L."/>
            <person name="Ma J."/>
        </authorList>
    </citation>
    <scope>NUCLEOTIDE SEQUENCE [LARGE SCALE GENOMIC DNA]</scope>
    <source>
        <strain evidence="3">CGMCC 1.13718</strain>
    </source>
</reference>
<dbReference type="RefSeq" id="WP_193195084.1">
    <property type="nucleotide sequence ID" value="NZ_JACZFR010000076.1"/>
</dbReference>
<keyword evidence="1" id="KW-0472">Membrane</keyword>
<proteinExistence type="predicted"/>
<keyword evidence="3" id="KW-1185">Reference proteome</keyword>
<evidence type="ECO:0008006" key="4">
    <source>
        <dbReference type="Google" id="ProtNLM"/>
    </source>
</evidence>
<name>A0ABW1YLP1_9GAMM</name>
<accession>A0ABW1YLP1</accession>
<keyword evidence="1" id="KW-0812">Transmembrane</keyword>
<dbReference type="EMBL" id="JBHSVR010000001">
    <property type="protein sequence ID" value="MFC6633646.1"/>
    <property type="molecule type" value="Genomic_DNA"/>
</dbReference>
<gene>
    <name evidence="2" type="ORF">ACFQBM_10155</name>
</gene>
<feature type="transmembrane region" description="Helical" evidence="1">
    <location>
        <begin position="68"/>
        <end position="97"/>
    </location>
</feature>
<sequence>MELIKSNFLQFFELLALREGWSQNYTKFTLFLMLLATSFTAYFIFKALGIMSVNDMNTLAENLYQAKVFGVAVLAGVYGSLGLYCSVLSMAIINALVPKA</sequence>
<dbReference type="Proteomes" id="UP001596425">
    <property type="component" value="Unassembled WGS sequence"/>
</dbReference>